<dbReference type="AlphaFoldDB" id="A0A4V3I1G2"/>
<reference evidence="1 2" key="1">
    <citation type="journal article" date="2019" name="Sci. Rep.">
        <title>Extended insight into the Mycobacterium chelonae-abscessus complex through whole genome sequencing of Mycobacterium salmoniphilum outbreak and Mycobacterium salmoniphilum-like strains.</title>
        <authorList>
            <person name="Behra P.R.K."/>
            <person name="Das S."/>
            <person name="Pettersson B.M.F."/>
            <person name="Shirreff L."/>
            <person name="DuCote T."/>
            <person name="Jacobsson K.G."/>
            <person name="Ennis D.G."/>
            <person name="Kirsebom L.A."/>
        </authorList>
    </citation>
    <scope>NUCLEOTIDE SEQUENCE [LARGE SCALE GENOMIC DNA]</scope>
    <source>
        <strain evidence="1 2">CCUG 60884</strain>
    </source>
</reference>
<accession>A0A4V3I1G2</accession>
<dbReference type="Proteomes" id="UP000294604">
    <property type="component" value="Unassembled WGS sequence"/>
</dbReference>
<proteinExistence type="predicted"/>
<dbReference type="EMBL" id="PECL01000003">
    <property type="protein sequence ID" value="TEA09084.1"/>
    <property type="molecule type" value="Genomic_DNA"/>
</dbReference>
<protein>
    <submittedName>
        <fullName evidence="1">Uncharacterized protein</fullName>
    </submittedName>
</protein>
<gene>
    <name evidence="1" type="ORF">CCUG60884_00253</name>
</gene>
<evidence type="ECO:0000313" key="1">
    <source>
        <dbReference type="EMBL" id="TEA09084.1"/>
    </source>
</evidence>
<organism evidence="1 2">
    <name type="scientific">Mycobacteroides salmoniphilum</name>
    <dbReference type="NCBI Taxonomy" id="404941"/>
    <lineage>
        <taxon>Bacteria</taxon>
        <taxon>Bacillati</taxon>
        <taxon>Actinomycetota</taxon>
        <taxon>Actinomycetes</taxon>
        <taxon>Mycobacteriales</taxon>
        <taxon>Mycobacteriaceae</taxon>
        <taxon>Mycobacteroides</taxon>
    </lineage>
</organism>
<sequence length="109" mass="11803">MSAYNPISAADIERIAALGGWEVLSRPSSADVTVVLTRTEEPAGEVEIKVSCRPQYADDVEIAWWSCSELDGYDSRDDELDHNVPEAWQPTVALGSLISRLLARQGGAG</sequence>
<evidence type="ECO:0000313" key="2">
    <source>
        <dbReference type="Proteomes" id="UP000294604"/>
    </source>
</evidence>
<comment type="caution">
    <text evidence="1">The sequence shown here is derived from an EMBL/GenBank/DDBJ whole genome shotgun (WGS) entry which is preliminary data.</text>
</comment>
<dbReference type="RefSeq" id="WP_134080978.1">
    <property type="nucleotide sequence ID" value="NZ_PECL01000003.1"/>
</dbReference>
<name>A0A4V3I1G2_9MYCO</name>